<feature type="chain" id="PRO_5008718923" evidence="4">
    <location>
        <begin position="29"/>
        <end position="454"/>
    </location>
</feature>
<dbReference type="InterPro" id="IPR051918">
    <property type="entry name" value="STPP_CPPED1"/>
</dbReference>
<evidence type="ECO:0000259" key="5">
    <source>
        <dbReference type="Pfam" id="PF00149"/>
    </source>
</evidence>
<dbReference type="GO" id="GO:0016787">
    <property type="term" value="F:hydrolase activity"/>
    <property type="evidence" value="ECO:0007669"/>
    <property type="project" value="InterPro"/>
</dbReference>
<dbReference type="RefSeq" id="WP_091062940.1">
    <property type="nucleotide sequence ID" value="NZ_FMDM01000006.1"/>
</dbReference>
<dbReference type="GO" id="GO:0005576">
    <property type="term" value="C:extracellular region"/>
    <property type="evidence" value="ECO:0007669"/>
    <property type="project" value="UniProtKB-SubCell"/>
</dbReference>
<evidence type="ECO:0000313" key="8">
    <source>
        <dbReference type="Proteomes" id="UP000199360"/>
    </source>
</evidence>
<keyword evidence="2" id="KW-0964">Secreted</keyword>
<comment type="subcellular location">
    <subcellularLocation>
        <location evidence="1">Secreted</location>
    </subcellularLocation>
</comment>
<dbReference type="PANTHER" id="PTHR43143:SF1">
    <property type="entry name" value="SERINE_THREONINE-PROTEIN PHOSPHATASE CPPED1"/>
    <property type="match status" value="1"/>
</dbReference>
<evidence type="ECO:0000259" key="6">
    <source>
        <dbReference type="Pfam" id="PF24517"/>
    </source>
</evidence>
<dbReference type="AlphaFoldDB" id="A0A1C5IPP1"/>
<dbReference type="Gene3D" id="3.60.21.10">
    <property type="match status" value="1"/>
</dbReference>
<dbReference type="Pfam" id="PF24517">
    <property type="entry name" value="CBM96"/>
    <property type="match status" value="1"/>
</dbReference>
<dbReference type="EMBL" id="FMDM01000006">
    <property type="protein sequence ID" value="SCG59951.1"/>
    <property type="molecule type" value="Genomic_DNA"/>
</dbReference>
<evidence type="ECO:0000256" key="2">
    <source>
        <dbReference type="ARBA" id="ARBA00022525"/>
    </source>
</evidence>
<keyword evidence="8" id="KW-1185">Reference proteome</keyword>
<dbReference type="SUPFAM" id="SSF56300">
    <property type="entry name" value="Metallo-dependent phosphatases"/>
    <property type="match status" value="1"/>
</dbReference>
<accession>A0A1C5IPP1</accession>
<proteinExistence type="predicted"/>
<dbReference type="OrthoDB" id="9804511at2"/>
<dbReference type="STRING" id="745366.GA0070213_106273"/>
<dbReference type="CDD" id="cd00838">
    <property type="entry name" value="MPP_superfamily"/>
    <property type="match status" value="1"/>
</dbReference>
<dbReference type="InterPro" id="IPR004843">
    <property type="entry name" value="Calcineurin-like_PHP"/>
</dbReference>
<dbReference type="InterPro" id="IPR055372">
    <property type="entry name" value="CBM96"/>
</dbReference>
<evidence type="ECO:0000313" key="7">
    <source>
        <dbReference type="EMBL" id="SCG59951.1"/>
    </source>
</evidence>
<reference evidence="8" key="1">
    <citation type="submission" date="2016-06" db="EMBL/GenBank/DDBJ databases">
        <authorList>
            <person name="Varghese N."/>
            <person name="Submissions Spin"/>
        </authorList>
    </citation>
    <scope>NUCLEOTIDE SEQUENCE [LARGE SCALE GENOMIC DNA]</scope>
    <source>
        <strain evidence="8">DSM 45647</strain>
    </source>
</reference>
<dbReference type="NCBIfam" id="NF033679">
    <property type="entry name" value="DNRLRE_dom"/>
    <property type="match status" value="1"/>
</dbReference>
<name>A0A1C5IPP1_9ACTN</name>
<evidence type="ECO:0000256" key="4">
    <source>
        <dbReference type="SAM" id="SignalP"/>
    </source>
</evidence>
<dbReference type="PANTHER" id="PTHR43143">
    <property type="entry name" value="METALLOPHOSPHOESTERASE, CALCINEURIN SUPERFAMILY"/>
    <property type="match status" value="1"/>
</dbReference>
<organism evidence="7 8">
    <name type="scientific">Micromonospora humi</name>
    <dbReference type="NCBI Taxonomy" id="745366"/>
    <lineage>
        <taxon>Bacteria</taxon>
        <taxon>Bacillati</taxon>
        <taxon>Actinomycetota</taxon>
        <taxon>Actinomycetes</taxon>
        <taxon>Micromonosporales</taxon>
        <taxon>Micromonosporaceae</taxon>
        <taxon>Micromonospora</taxon>
    </lineage>
</organism>
<dbReference type="Pfam" id="PF00149">
    <property type="entry name" value="Metallophos"/>
    <property type="match status" value="1"/>
</dbReference>
<dbReference type="Proteomes" id="UP000199360">
    <property type="component" value="Unassembled WGS sequence"/>
</dbReference>
<keyword evidence="3 4" id="KW-0732">Signal</keyword>
<evidence type="ECO:0000256" key="1">
    <source>
        <dbReference type="ARBA" id="ARBA00004613"/>
    </source>
</evidence>
<feature type="domain" description="Carbohydrate-binding module family 96" evidence="6">
    <location>
        <begin position="32"/>
        <end position="185"/>
    </location>
</feature>
<sequence>MKRHALHAGLAALTLIAGLLTAAPPAAAATTTFPFAATADSYVSSSSPNANFNGTNSLAVGAAPTRISYLQFTVTRLVDPVSTARLRLHVQNTANAPSPNGGTAQEAGTGWSESTLTYANRPAPVGAPLASLATVRANTWYELDVTSAVTGNGLVAFALSSTNPDGAFYDSRESGTYAPMLVITTGPPQTGDNVLLNAGDISACSTTGATQTAQIVAREPGTVMAGGDLTDSGTAAQLADCYDPTWGQFKDRTKPILGNHDYISSTTAKPTFDYFGAVLPPGKGYYSFDKAGWHIVVLNTNCSRVGGCQAGSPQEKWLRADLAAHPNRCTLAQYHHPLFSSGGRESSAVRPLFQALYDAGAEIVINGHNHQYERFAPQNPAGVAEPDRGIREWVVGTGGRPLMSTFPAPAANSQVKNGTTFGVLKLTLSTNAYSWQFLPVAGKTFTDSGTGTCH</sequence>
<feature type="signal peptide" evidence="4">
    <location>
        <begin position="1"/>
        <end position="28"/>
    </location>
</feature>
<evidence type="ECO:0000256" key="3">
    <source>
        <dbReference type="ARBA" id="ARBA00022729"/>
    </source>
</evidence>
<dbReference type="InterPro" id="IPR029052">
    <property type="entry name" value="Metallo-depent_PP-like"/>
</dbReference>
<feature type="domain" description="Calcineurin-like phosphoesterase" evidence="5">
    <location>
        <begin position="219"/>
        <end position="372"/>
    </location>
</feature>
<protein>
    <submittedName>
        <fullName evidence="7">Calcineurin-like phosphoesterase</fullName>
    </submittedName>
</protein>
<gene>
    <name evidence="7" type="ORF">GA0070213_106273</name>
</gene>